<organism evidence="3 4">
    <name type="scientific">Fusarium poae</name>
    <dbReference type="NCBI Taxonomy" id="36050"/>
    <lineage>
        <taxon>Eukaryota</taxon>
        <taxon>Fungi</taxon>
        <taxon>Dikarya</taxon>
        <taxon>Ascomycota</taxon>
        <taxon>Pezizomycotina</taxon>
        <taxon>Sordariomycetes</taxon>
        <taxon>Hypocreomycetidae</taxon>
        <taxon>Hypocreales</taxon>
        <taxon>Nectriaceae</taxon>
        <taxon>Fusarium</taxon>
    </lineage>
</organism>
<feature type="transmembrane region" description="Helical" evidence="2">
    <location>
        <begin position="157"/>
        <end position="181"/>
    </location>
</feature>
<keyword evidence="4" id="KW-1185">Reference proteome</keyword>
<dbReference type="Proteomes" id="UP000091967">
    <property type="component" value="Unassembled WGS sequence"/>
</dbReference>
<dbReference type="OrthoDB" id="4899684at2759"/>
<evidence type="ECO:0000256" key="2">
    <source>
        <dbReference type="SAM" id="Phobius"/>
    </source>
</evidence>
<evidence type="ECO:0000313" key="3">
    <source>
        <dbReference type="EMBL" id="OBS23941.1"/>
    </source>
</evidence>
<gene>
    <name evidence="3" type="ORF">FPOA_04489</name>
</gene>
<evidence type="ECO:0000256" key="1">
    <source>
        <dbReference type="SAM" id="MobiDB-lite"/>
    </source>
</evidence>
<feature type="compositionally biased region" description="Polar residues" evidence="1">
    <location>
        <begin position="1"/>
        <end position="13"/>
    </location>
</feature>
<feature type="compositionally biased region" description="Pro residues" evidence="1">
    <location>
        <begin position="84"/>
        <end position="96"/>
    </location>
</feature>
<dbReference type="OMA" id="AYPNDSP"/>
<keyword evidence="2" id="KW-1133">Transmembrane helix</keyword>
<proteinExistence type="predicted"/>
<feature type="compositionally biased region" description="Low complexity" evidence="1">
    <location>
        <begin position="65"/>
        <end position="83"/>
    </location>
</feature>
<dbReference type="AlphaFoldDB" id="A0A1B8AU96"/>
<name>A0A1B8AU96_FUSPO</name>
<feature type="region of interest" description="Disordered" evidence="1">
    <location>
        <begin position="1"/>
        <end position="122"/>
    </location>
</feature>
<protein>
    <submittedName>
        <fullName evidence="3">Uncharacterized protein</fullName>
    </submittedName>
</protein>
<feature type="compositionally biased region" description="Pro residues" evidence="1">
    <location>
        <begin position="111"/>
        <end position="122"/>
    </location>
</feature>
<feature type="compositionally biased region" description="Low complexity" evidence="1">
    <location>
        <begin position="100"/>
        <end position="110"/>
    </location>
</feature>
<dbReference type="STRING" id="36050.A0A1B8AU96"/>
<comment type="caution">
    <text evidence="3">The sequence shown here is derived from an EMBL/GenBank/DDBJ whole genome shotgun (WGS) entry which is preliminary data.</text>
</comment>
<keyword evidence="2" id="KW-0472">Membrane</keyword>
<dbReference type="EMBL" id="LYXU01000002">
    <property type="protein sequence ID" value="OBS23941.1"/>
    <property type="molecule type" value="Genomic_DNA"/>
</dbReference>
<keyword evidence="2" id="KW-0812">Transmembrane</keyword>
<sequence>MASLQPLNANHPSESIPDAAYPNDSPFRPSNNLSQAMVSPLTIPPPSASGLTSTPSSQPPVFGASVPAYSSPVISSSPWSPEIPSSPPPPYDPTRPPAIYSPLEPPLSLSSPPPQYPPSTPWPYPQDGSLNGSINGVPHKMGPVAAARARRRRKMQLIALALCAVMMIIFALIMGVLMGIVKLQWEGDDDDD</sequence>
<feature type="compositionally biased region" description="Polar residues" evidence="1">
    <location>
        <begin position="28"/>
        <end position="37"/>
    </location>
</feature>
<accession>A0A1B8AU96</accession>
<evidence type="ECO:0000313" key="4">
    <source>
        <dbReference type="Proteomes" id="UP000091967"/>
    </source>
</evidence>
<reference evidence="3 4" key="1">
    <citation type="submission" date="2016-06" db="EMBL/GenBank/DDBJ databases">
        <title>Living apart together: crosstalk between the core and supernumerary genomes in a fungal plant pathogen.</title>
        <authorList>
            <person name="Vanheule A."/>
            <person name="Audenaert K."/>
            <person name="Warris S."/>
            <person name="Van De Geest H."/>
            <person name="Schijlen E."/>
            <person name="Hofte M."/>
            <person name="De Saeger S."/>
            <person name="Haesaert G."/>
            <person name="Waalwijk C."/>
            <person name="Van Der Lee T."/>
        </authorList>
    </citation>
    <scope>NUCLEOTIDE SEQUENCE [LARGE SCALE GENOMIC DNA]</scope>
    <source>
        <strain evidence="3 4">2516</strain>
    </source>
</reference>